<organism evidence="1 2">
    <name type="scientific">Taxus chinensis</name>
    <name type="common">Chinese yew</name>
    <name type="synonym">Taxus wallichiana var. chinensis</name>
    <dbReference type="NCBI Taxonomy" id="29808"/>
    <lineage>
        <taxon>Eukaryota</taxon>
        <taxon>Viridiplantae</taxon>
        <taxon>Streptophyta</taxon>
        <taxon>Embryophyta</taxon>
        <taxon>Tracheophyta</taxon>
        <taxon>Spermatophyta</taxon>
        <taxon>Pinopsida</taxon>
        <taxon>Pinidae</taxon>
        <taxon>Conifers II</taxon>
        <taxon>Cupressales</taxon>
        <taxon>Taxaceae</taxon>
        <taxon>Taxus</taxon>
    </lineage>
</organism>
<feature type="non-terminal residue" evidence="1">
    <location>
        <position position="1"/>
    </location>
</feature>
<dbReference type="AlphaFoldDB" id="A0AA38FHK1"/>
<dbReference type="EMBL" id="JAHRHJ020000009">
    <property type="protein sequence ID" value="KAH9302232.1"/>
    <property type="molecule type" value="Genomic_DNA"/>
</dbReference>
<proteinExistence type="predicted"/>
<evidence type="ECO:0000313" key="2">
    <source>
        <dbReference type="Proteomes" id="UP000824469"/>
    </source>
</evidence>
<name>A0AA38FHK1_TAXCH</name>
<keyword evidence="2" id="KW-1185">Reference proteome</keyword>
<accession>A0AA38FHK1</accession>
<sequence length="91" mass="10831">SCILRRLKKTPQARHMTINPIFMSDEQVNNVLVKVSAEVARRNMDTNSMIRELYEDLKTKDEEIVHITQERDFTQKKNKVFIRIAEEIRDN</sequence>
<gene>
    <name evidence="1" type="ORF">KI387_013815</name>
</gene>
<evidence type="ECO:0000313" key="1">
    <source>
        <dbReference type="EMBL" id="KAH9302232.1"/>
    </source>
</evidence>
<protein>
    <submittedName>
        <fullName evidence="1">Uncharacterized protein</fullName>
    </submittedName>
</protein>
<comment type="caution">
    <text evidence="1">The sequence shown here is derived from an EMBL/GenBank/DDBJ whole genome shotgun (WGS) entry which is preliminary data.</text>
</comment>
<dbReference type="Proteomes" id="UP000824469">
    <property type="component" value="Unassembled WGS sequence"/>
</dbReference>
<reference evidence="1 2" key="1">
    <citation type="journal article" date="2021" name="Nat. Plants">
        <title>The Taxus genome provides insights into paclitaxel biosynthesis.</title>
        <authorList>
            <person name="Xiong X."/>
            <person name="Gou J."/>
            <person name="Liao Q."/>
            <person name="Li Y."/>
            <person name="Zhou Q."/>
            <person name="Bi G."/>
            <person name="Li C."/>
            <person name="Du R."/>
            <person name="Wang X."/>
            <person name="Sun T."/>
            <person name="Guo L."/>
            <person name="Liang H."/>
            <person name="Lu P."/>
            <person name="Wu Y."/>
            <person name="Zhang Z."/>
            <person name="Ro D.K."/>
            <person name="Shang Y."/>
            <person name="Huang S."/>
            <person name="Yan J."/>
        </authorList>
    </citation>
    <scope>NUCLEOTIDE SEQUENCE [LARGE SCALE GENOMIC DNA]</scope>
    <source>
        <strain evidence="1">Ta-2019</strain>
    </source>
</reference>
<feature type="non-terminal residue" evidence="1">
    <location>
        <position position="91"/>
    </location>
</feature>